<organism evidence="4 5">
    <name type="scientific">Streptacidiphilus monticola</name>
    <dbReference type="NCBI Taxonomy" id="2161674"/>
    <lineage>
        <taxon>Bacteria</taxon>
        <taxon>Bacillati</taxon>
        <taxon>Actinomycetota</taxon>
        <taxon>Actinomycetes</taxon>
        <taxon>Kitasatosporales</taxon>
        <taxon>Streptomycetaceae</taxon>
        <taxon>Streptacidiphilus</taxon>
    </lineage>
</organism>
<dbReference type="InterPro" id="IPR003399">
    <property type="entry name" value="Mce/MlaD"/>
</dbReference>
<evidence type="ECO:0000313" key="4">
    <source>
        <dbReference type="EMBL" id="MFC5910728.1"/>
    </source>
</evidence>
<gene>
    <name evidence="4" type="ORF">ACFP3V_26420</name>
</gene>
<proteinExistence type="predicted"/>
<sequence length="331" mass="33722">MRPSRALAALGTAVLVAVSCGSSTGLSPFGGHGTRITAYFDRTVGLYAGSDLRVLGVKVGSVDSVRPQGTRVAVTMTVDQGIRVPADASAVLVAPSLVADRYVQLTPAWTGGPVMPDHGTIPQARTAVPVEIDQLYASLGKLAQALGPQGANADGALSALLDTGAANLRGNGSAIGDSIAQFGAAARTLNGSSSQLFATLGQLQSFTGMLKQHDTQVRSATERLATVSGFLAADRQDLADALAQLATALAQVEDFVRDNRAQLSSAVAQLLPITQTLANRRASLGELLDTAPLAADNLLAAYNPATGAISGRADLNELSLPVPFGLAGGGR</sequence>
<reference evidence="5" key="1">
    <citation type="journal article" date="2019" name="Int. J. Syst. Evol. Microbiol.">
        <title>The Global Catalogue of Microorganisms (GCM) 10K type strain sequencing project: providing services to taxonomists for standard genome sequencing and annotation.</title>
        <authorList>
            <consortium name="The Broad Institute Genomics Platform"/>
            <consortium name="The Broad Institute Genome Sequencing Center for Infectious Disease"/>
            <person name="Wu L."/>
            <person name="Ma J."/>
        </authorList>
    </citation>
    <scope>NUCLEOTIDE SEQUENCE [LARGE SCALE GENOMIC DNA]</scope>
    <source>
        <strain evidence="5">JCM 4816</strain>
    </source>
</reference>
<feature type="chain" id="PRO_5045928472" evidence="1">
    <location>
        <begin position="20"/>
        <end position="331"/>
    </location>
</feature>
<dbReference type="NCBIfam" id="TIGR00996">
    <property type="entry name" value="Mtu_fam_mce"/>
    <property type="match status" value="1"/>
</dbReference>
<dbReference type="Proteomes" id="UP001596174">
    <property type="component" value="Unassembled WGS sequence"/>
</dbReference>
<name>A0ABW1G8Z4_9ACTN</name>
<evidence type="ECO:0000256" key="1">
    <source>
        <dbReference type="SAM" id="SignalP"/>
    </source>
</evidence>
<keyword evidence="1" id="KW-0732">Signal</keyword>
<dbReference type="InterPro" id="IPR005693">
    <property type="entry name" value="Mce"/>
</dbReference>
<dbReference type="InterPro" id="IPR024516">
    <property type="entry name" value="Mce_C"/>
</dbReference>
<dbReference type="PROSITE" id="PS51257">
    <property type="entry name" value="PROKAR_LIPOPROTEIN"/>
    <property type="match status" value="1"/>
</dbReference>
<feature type="domain" description="Mammalian cell entry C-terminal" evidence="3">
    <location>
        <begin position="115"/>
        <end position="300"/>
    </location>
</feature>
<dbReference type="InterPro" id="IPR052336">
    <property type="entry name" value="MlaD_Phospholipid_Transporter"/>
</dbReference>
<accession>A0ABW1G8Z4</accession>
<feature type="domain" description="Mce/MlaD" evidence="2">
    <location>
        <begin position="33"/>
        <end position="107"/>
    </location>
</feature>
<protein>
    <submittedName>
        <fullName evidence="4">MCE family protein</fullName>
    </submittedName>
</protein>
<dbReference type="Pfam" id="PF11887">
    <property type="entry name" value="Mce4_CUP1"/>
    <property type="match status" value="1"/>
</dbReference>
<dbReference type="PANTHER" id="PTHR33371">
    <property type="entry name" value="INTERMEMBRANE PHOSPHOLIPID TRANSPORT SYSTEM BINDING PROTEIN MLAD-RELATED"/>
    <property type="match status" value="1"/>
</dbReference>
<evidence type="ECO:0000313" key="5">
    <source>
        <dbReference type="Proteomes" id="UP001596174"/>
    </source>
</evidence>
<dbReference type="RefSeq" id="WP_380588418.1">
    <property type="nucleotide sequence ID" value="NZ_JBHSQJ010000131.1"/>
</dbReference>
<comment type="caution">
    <text evidence="4">The sequence shown here is derived from an EMBL/GenBank/DDBJ whole genome shotgun (WGS) entry which is preliminary data.</text>
</comment>
<evidence type="ECO:0000259" key="2">
    <source>
        <dbReference type="Pfam" id="PF02470"/>
    </source>
</evidence>
<evidence type="ECO:0000259" key="3">
    <source>
        <dbReference type="Pfam" id="PF11887"/>
    </source>
</evidence>
<feature type="signal peptide" evidence="1">
    <location>
        <begin position="1"/>
        <end position="19"/>
    </location>
</feature>
<dbReference type="Pfam" id="PF02470">
    <property type="entry name" value="MlaD"/>
    <property type="match status" value="1"/>
</dbReference>
<keyword evidence="5" id="KW-1185">Reference proteome</keyword>
<dbReference type="EMBL" id="JBHSQJ010000131">
    <property type="protein sequence ID" value="MFC5910728.1"/>
    <property type="molecule type" value="Genomic_DNA"/>
</dbReference>
<dbReference type="PANTHER" id="PTHR33371:SF4">
    <property type="entry name" value="INTERMEMBRANE PHOSPHOLIPID TRANSPORT SYSTEM BINDING PROTEIN MLAD"/>
    <property type="match status" value="1"/>
</dbReference>